<dbReference type="InterPro" id="IPR029058">
    <property type="entry name" value="AB_hydrolase_fold"/>
</dbReference>
<comment type="similarity">
    <text evidence="2">Belongs to the kinesin light chain family.</text>
</comment>
<reference evidence="10 11" key="1">
    <citation type="journal article" date="2018" name="IMA Fungus">
        <title>IMA Genome-F 9: Draft genome sequence of Annulohypoxylon stygium, Aspergillus mulundensis, Berkeleyomyces basicola (syn. Thielaviopsis basicola), Ceratocystis smalleyi, two Cercospora beticola strains, Coleophoma cylindrospora, Fusarium fracticaudum, Phialophora cf. hyalina, and Morchella septimelata.</title>
        <authorList>
            <person name="Wingfield B.D."/>
            <person name="Bills G.F."/>
            <person name="Dong Y."/>
            <person name="Huang W."/>
            <person name="Nel W.J."/>
            <person name="Swalarsk-Parry B.S."/>
            <person name="Vaghefi N."/>
            <person name="Wilken P.M."/>
            <person name="An Z."/>
            <person name="de Beer Z.W."/>
            <person name="De Vos L."/>
            <person name="Chen L."/>
            <person name="Duong T.A."/>
            <person name="Gao Y."/>
            <person name="Hammerbacher A."/>
            <person name="Kikkert J.R."/>
            <person name="Li Y."/>
            <person name="Li H."/>
            <person name="Li K."/>
            <person name="Li Q."/>
            <person name="Liu X."/>
            <person name="Ma X."/>
            <person name="Naidoo K."/>
            <person name="Pethybridge S.J."/>
            <person name="Sun J."/>
            <person name="Steenkamp E.T."/>
            <person name="van der Nest M.A."/>
            <person name="van Wyk S."/>
            <person name="Wingfield M.J."/>
            <person name="Xiong C."/>
            <person name="Yue Q."/>
            <person name="Zhang X."/>
        </authorList>
    </citation>
    <scope>NUCLEOTIDE SEQUENCE [LARGE SCALE GENOMIC DNA]</scope>
    <source>
        <strain evidence="10 11">BP 5553</strain>
    </source>
</reference>
<keyword evidence="8" id="KW-0505">Motor protein</keyword>
<evidence type="ECO:0000256" key="4">
    <source>
        <dbReference type="ARBA" id="ARBA00022701"/>
    </source>
</evidence>
<keyword evidence="3" id="KW-0963">Cytoplasm</keyword>
<dbReference type="InterPro" id="IPR027417">
    <property type="entry name" value="P-loop_NTPase"/>
</dbReference>
<dbReference type="GO" id="GO:0005871">
    <property type="term" value="C:kinesin complex"/>
    <property type="evidence" value="ECO:0007669"/>
    <property type="project" value="InterPro"/>
</dbReference>
<evidence type="ECO:0000313" key="11">
    <source>
        <dbReference type="Proteomes" id="UP000254866"/>
    </source>
</evidence>
<dbReference type="STRING" id="2656787.A0A370THN2"/>
<accession>A0A370THN2</accession>
<organism evidence="10 11">
    <name type="scientific">Venustampulla echinocandica</name>
    <dbReference type="NCBI Taxonomy" id="2656787"/>
    <lineage>
        <taxon>Eukaryota</taxon>
        <taxon>Fungi</taxon>
        <taxon>Dikarya</taxon>
        <taxon>Ascomycota</taxon>
        <taxon>Pezizomycotina</taxon>
        <taxon>Leotiomycetes</taxon>
        <taxon>Helotiales</taxon>
        <taxon>Pleuroascaceae</taxon>
        <taxon>Venustampulla</taxon>
    </lineage>
</organism>
<dbReference type="SUPFAM" id="SSF48452">
    <property type="entry name" value="TPR-like"/>
    <property type="match status" value="3"/>
</dbReference>
<gene>
    <name evidence="10" type="ORF">BP5553_07818</name>
</gene>
<evidence type="ECO:0008006" key="12">
    <source>
        <dbReference type="Google" id="ProtNLM"/>
    </source>
</evidence>
<dbReference type="EMBL" id="NPIC01000007">
    <property type="protein sequence ID" value="RDL34690.1"/>
    <property type="molecule type" value="Genomic_DNA"/>
</dbReference>
<dbReference type="SUPFAM" id="SSF52540">
    <property type="entry name" value="P-loop containing nucleoside triphosphate hydrolases"/>
    <property type="match status" value="1"/>
</dbReference>
<dbReference type="InterPro" id="IPR011990">
    <property type="entry name" value="TPR-like_helical_dom_sf"/>
</dbReference>
<dbReference type="OrthoDB" id="5427984at2759"/>
<evidence type="ECO:0000313" key="10">
    <source>
        <dbReference type="EMBL" id="RDL34690.1"/>
    </source>
</evidence>
<evidence type="ECO:0000256" key="3">
    <source>
        <dbReference type="ARBA" id="ARBA00022490"/>
    </source>
</evidence>
<dbReference type="PANTHER" id="PTHR45783:SF3">
    <property type="entry name" value="KINESIN LIGHT CHAIN"/>
    <property type="match status" value="1"/>
</dbReference>
<dbReference type="Pfam" id="PF13374">
    <property type="entry name" value="TPR_10"/>
    <property type="match status" value="1"/>
</dbReference>
<dbReference type="AlphaFoldDB" id="A0A370THN2"/>
<evidence type="ECO:0000256" key="8">
    <source>
        <dbReference type="ARBA" id="ARBA00023175"/>
    </source>
</evidence>
<comment type="caution">
    <text evidence="10">The sequence shown here is derived from an EMBL/GenBank/DDBJ whole genome shotgun (WGS) entry which is preliminary data.</text>
</comment>
<dbReference type="GO" id="GO:0005874">
    <property type="term" value="C:microtubule"/>
    <property type="evidence" value="ECO:0007669"/>
    <property type="project" value="UniProtKB-KW"/>
</dbReference>
<keyword evidence="7" id="KW-0175">Coiled coil</keyword>
<proteinExistence type="inferred from homology"/>
<dbReference type="SMART" id="SM00028">
    <property type="entry name" value="TPR"/>
    <property type="match status" value="5"/>
</dbReference>
<dbReference type="Proteomes" id="UP000254866">
    <property type="component" value="Unassembled WGS sequence"/>
</dbReference>
<dbReference type="RefSeq" id="XP_031867672.1">
    <property type="nucleotide sequence ID" value="XM_032016441.1"/>
</dbReference>
<dbReference type="Gene3D" id="3.40.50.300">
    <property type="entry name" value="P-loop containing nucleotide triphosphate hydrolases"/>
    <property type="match status" value="1"/>
</dbReference>
<dbReference type="GO" id="GO:0019894">
    <property type="term" value="F:kinesin binding"/>
    <property type="evidence" value="ECO:0007669"/>
    <property type="project" value="TreeGrafter"/>
</dbReference>
<comment type="subcellular location">
    <subcellularLocation>
        <location evidence="1">Cytoplasm</location>
        <location evidence="1">Cytoskeleton</location>
    </subcellularLocation>
</comment>
<evidence type="ECO:0000256" key="1">
    <source>
        <dbReference type="ARBA" id="ARBA00004245"/>
    </source>
</evidence>
<dbReference type="GO" id="GO:0005737">
    <property type="term" value="C:cytoplasm"/>
    <property type="evidence" value="ECO:0007669"/>
    <property type="project" value="TreeGrafter"/>
</dbReference>
<evidence type="ECO:0000256" key="5">
    <source>
        <dbReference type="ARBA" id="ARBA00022737"/>
    </source>
</evidence>
<sequence length="1137" mass="125732">MTEVKPKRPVTAEQLGLKTLYTPSAGKIEIDIVAVHGIGADPDETWTTQQTTSREEVQEVDGVKTTKQVEEVRTTNWLASPDMLPKAVPKARIMRFGYESQWYGDSAVKQRLPTVAHALLFWLVQERKDCKNRPIIFIGHCFGGLVIQKAYNMARANEDDAPGIGTSTTGMVFMGTPHQGTGSITSQGLMYKVIAEQLDVEDSVLRALSAGDEALGDALDEFMRLVNVSAARVQIFCFFEQRQTMVGKEVGDDSLKEFVVDQKSGSLQGHRSFGLPLDHFTLTKFLSPKDGNFMMVKNVIHDMVLESAQIIKGRKLAQASTDPKSAETTTVASPQPRVTYRPLSRPPFLKDDKFVSHGNILQRVEAKFDNQARVALYGSSGVGKTHIAVEYAHKYGEDHPDAKVLWVNAGTIEEFEYSYRTIGTKLSISALRDAKADVFHIVNRYLSQDAHGQWLMILEGADNQEMFHQSISAPPKEGKSGKQKRKTLLDYIPNCASGTILITSQSLRLASELVNQQMDCAIEITPFTREESILLVRKTLREEVCDDQSAQELVEGLHHSTLAIAQATTYLLAHGPETPIPDYLKLVDTQTLKLSPESESDAVRTWQILYESLRQKDAEAAGLLSAICILERQTIPVFLLNKWFKDARQVRAALSTLVRYGMITYFANRKSISATRMVQRCMQAWLGQKGDTAWAEERVLWLVTASLAEEHETCEILYPYLIRALDFKPTSGPSKLHRAEILFSTAGYVKHLGRTDDARRYLTECLQLRKEQEDERVEETKKAIEALEATRDGPQTTGAGAGAAKGSERKVSALALARASKWPKASTVGVAQRFLQRAQQLLDQEEHHAAEQQSQEGLEACEKTLGVDHGDTLQMADCLAMTLQRQGRHAAALVVRTRVLDWCTATYGPNHIETLRQTYNCGLVHDLLGQYDQATSLYQAALDGSTQLLGATDPLTLRVLSSLATVYDLQGHTAAAERTLREALAGQAAVLGPEHPETLLTMHNLALCEQSQGKYADASAHLLQVLAAQERVLGPEDMATLRTASSLALNFAVQGQPDQAEALYRLALDGQTTRLGAAHPEVLHTRMMLGELLGNTHRAAEARAEYQAVLVEREKALGMDDAETVSLRQRLGALHDA</sequence>
<dbReference type="PANTHER" id="PTHR45783">
    <property type="entry name" value="KINESIN LIGHT CHAIN"/>
    <property type="match status" value="1"/>
</dbReference>
<evidence type="ECO:0000256" key="6">
    <source>
        <dbReference type="ARBA" id="ARBA00022803"/>
    </source>
</evidence>
<keyword evidence="6" id="KW-0802">TPR repeat</keyword>
<keyword evidence="9" id="KW-0206">Cytoskeleton</keyword>
<keyword evidence="4" id="KW-0493">Microtubule</keyword>
<name>A0A370THN2_9HELO</name>
<evidence type="ECO:0000256" key="2">
    <source>
        <dbReference type="ARBA" id="ARBA00009622"/>
    </source>
</evidence>
<protein>
    <recommendedName>
        <fullName evidence="12">NB-ARC domain-containing protein</fullName>
    </recommendedName>
</protein>
<dbReference type="Gene3D" id="3.40.50.1820">
    <property type="entry name" value="alpha/beta hydrolase"/>
    <property type="match status" value="1"/>
</dbReference>
<evidence type="ECO:0000256" key="7">
    <source>
        <dbReference type="ARBA" id="ARBA00023054"/>
    </source>
</evidence>
<dbReference type="GO" id="GO:0007018">
    <property type="term" value="P:microtubule-based movement"/>
    <property type="evidence" value="ECO:0007669"/>
    <property type="project" value="TreeGrafter"/>
</dbReference>
<dbReference type="InterPro" id="IPR019734">
    <property type="entry name" value="TPR_rpt"/>
</dbReference>
<dbReference type="InterPro" id="IPR002151">
    <property type="entry name" value="Kinesin_light"/>
</dbReference>
<keyword evidence="11" id="KW-1185">Reference proteome</keyword>
<dbReference type="Pfam" id="PF13424">
    <property type="entry name" value="TPR_12"/>
    <property type="match status" value="2"/>
</dbReference>
<evidence type="ECO:0000256" key="9">
    <source>
        <dbReference type="ARBA" id="ARBA00023212"/>
    </source>
</evidence>
<dbReference type="Gene3D" id="1.25.40.10">
    <property type="entry name" value="Tetratricopeptide repeat domain"/>
    <property type="match status" value="2"/>
</dbReference>
<keyword evidence="5" id="KW-0677">Repeat</keyword>
<dbReference type="SUPFAM" id="SSF53474">
    <property type="entry name" value="alpha/beta-Hydrolases"/>
    <property type="match status" value="1"/>
</dbReference>
<dbReference type="GeneID" id="43600667"/>